<protein>
    <recommendedName>
        <fullName evidence="1">Beta-lactamase class A catalytic domain-containing protein</fullName>
    </recommendedName>
</protein>
<dbReference type="OrthoDB" id="1884322at2"/>
<organism evidence="2 3">
    <name type="scientific">Algoriphagus machipongonensis</name>
    <dbReference type="NCBI Taxonomy" id="388413"/>
    <lineage>
        <taxon>Bacteria</taxon>
        <taxon>Pseudomonadati</taxon>
        <taxon>Bacteroidota</taxon>
        <taxon>Cytophagia</taxon>
        <taxon>Cytophagales</taxon>
        <taxon>Cyclobacteriaceae</taxon>
        <taxon>Algoriphagus</taxon>
    </lineage>
</organism>
<proteinExistence type="predicted"/>
<comment type="caution">
    <text evidence="2">The sequence shown here is derived from an EMBL/GenBank/DDBJ whole genome shotgun (WGS) entry which is preliminary data.</text>
</comment>
<dbReference type="SUPFAM" id="SSF56601">
    <property type="entry name" value="beta-lactamase/transpeptidase-like"/>
    <property type="match status" value="1"/>
</dbReference>
<gene>
    <name evidence="2" type="ORF">ALPR1_00905</name>
</gene>
<keyword evidence="3" id="KW-1185">Reference proteome</keyword>
<dbReference type="GO" id="GO:0030655">
    <property type="term" value="P:beta-lactam antibiotic catabolic process"/>
    <property type="evidence" value="ECO:0007669"/>
    <property type="project" value="InterPro"/>
</dbReference>
<dbReference type="InterPro" id="IPR045155">
    <property type="entry name" value="Beta-lactam_cat"/>
</dbReference>
<evidence type="ECO:0000259" key="1">
    <source>
        <dbReference type="Pfam" id="PF13354"/>
    </source>
</evidence>
<name>A3HUD4_9BACT</name>
<feature type="domain" description="Beta-lactamase class A catalytic" evidence="1">
    <location>
        <begin position="72"/>
        <end position="356"/>
    </location>
</feature>
<dbReference type="Gene3D" id="3.40.710.10">
    <property type="entry name" value="DD-peptidase/beta-lactamase superfamily"/>
    <property type="match status" value="1"/>
</dbReference>
<dbReference type="EMBL" id="AAXU02000001">
    <property type="protein sequence ID" value="EAZ81756.1"/>
    <property type="molecule type" value="Genomic_DNA"/>
</dbReference>
<accession>A3HUD4</accession>
<evidence type="ECO:0000313" key="2">
    <source>
        <dbReference type="EMBL" id="EAZ81756.1"/>
    </source>
</evidence>
<dbReference type="InterPro" id="IPR012338">
    <property type="entry name" value="Beta-lactam/transpept-like"/>
</dbReference>
<dbReference type="PROSITE" id="PS51257">
    <property type="entry name" value="PROKAR_LIPOPROTEIN"/>
    <property type="match status" value="1"/>
</dbReference>
<dbReference type="GO" id="GO:0008800">
    <property type="term" value="F:beta-lactamase activity"/>
    <property type="evidence" value="ECO:0007669"/>
    <property type="project" value="InterPro"/>
</dbReference>
<sequence>MKSYKFQIIFTLFIIVFSSCQKKEKIPFQDGLENYPTLQKVLSNPEKYKVQILYTQVDRNEHGVPMFKEFSFHLNDSNYFYPASTVKLPVALFALEWLNEQNVDNLDRESTLFIDSVRPSQKPAYVDKTSIDSLPSISNYIKKILLVSDNDAFNRLYEVMGLDYINDKLKDKNLINSVISQRLSFPISSEENKYFNPLRFVDKSGNIILELPERHTENNYFVRGKPKIGKAHFSGDSLVQKPMDFTFKNKFALSDLDAVLKRILFPRAFFEAERFQISEEQRDFILKYMGMKPRESKYPSYPVSEYTDSYSKFYKFGTSNDTIPSQFRIFNKTGWSYGFLIDGSYFVDFKNGVEFFVSAVVYSNEDEILNDDNYEYEEIGKPFFAELGDYLYQLELNRKKLIKPDLSSVKFDY</sequence>
<dbReference type="Proteomes" id="UP000003919">
    <property type="component" value="Unassembled WGS sequence"/>
</dbReference>
<dbReference type="AlphaFoldDB" id="A3HUD4"/>
<dbReference type="RefSeq" id="WP_008197749.1">
    <property type="nucleotide sequence ID" value="NZ_CM001023.1"/>
</dbReference>
<dbReference type="HOGENOM" id="CLU_595480_0_0_10"/>
<evidence type="ECO:0000313" key="3">
    <source>
        <dbReference type="Proteomes" id="UP000003919"/>
    </source>
</evidence>
<dbReference type="Pfam" id="PF13354">
    <property type="entry name" value="Beta-lactamase2"/>
    <property type="match status" value="1"/>
</dbReference>
<dbReference type="eggNOG" id="COG2367">
    <property type="taxonomic scope" value="Bacteria"/>
</dbReference>
<reference evidence="2 3" key="1">
    <citation type="journal article" date="2011" name="J. Bacteriol.">
        <title>Complete genome sequence of Algoriphagus sp. PR1, bacterial prey of a colony-forming choanoflagellate.</title>
        <authorList>
            <person name="Alegado R.A."/>
            <person name="Ferriera S."/>
            <person name="Nusbaum C."/>
            <person name="Young S.K."/>
            <person name="Zeng Q."/>
            <person name="Imamovic A."/>
            <person name="Fairclough S.R."/>
            <person name="King N."/>
        </authorList>
    </citation>
    <scope>NUCLEOTIDE SEQUENCE [LARGE SCALE GENOMIC DNA]</scope>
    <source>
        <strain evidence="2 3">PR1</strain>
    </source>
</reference>
<dbReference type="STRING" id="388413.ALPR1_00905"/>